<dbReference type="RefSeq" id="WP_123916853.1">
    <property type="nucleotide sequence ID" value="NZ_RKRA01000001.1"/>
</dbReference>
<gene>
    <name evidence="2" type="ORF">EDD32_1834</name>
</gene>
<evidence type="ECO:0000313" key="3">
    <source>
        <dbReference type="Proteomes" id="UP000280726"/>
    </source>
</evidence>
<name>A0A3N4Z5V6_9MICO</name>
<evidence type="ECO:0000256" key="1">
    <source>
        <dbReference type="SAM" id="Phobius"/>
    </source>
</evidence>
<feature type="transmembrane region" description="Helical" evidence="1">
    <location>
        <begin position="43"/>
        <end position="65"/>
    </location>
</feature>
<keyword evidence="1" id="KW-1133">Transmembrane helix</keyword>
<organism evidence="2 3">
    <name type="scientific">Georgenia muralis</name>
    <dbReference type="NCBI Taxonomy" id="154117"/>
    <lineage>
        <taxon>Bacteria</taxon>
        <taxon>Bacillati</taxon>
        <taxon>Actinomycetota</taxon>
        <taxon>Actinomycetes</taxon>
        <taxon>Micrococcales</taxon>
        <taxon>Bogoriellaceae</taxon>
        <taxon>Georgenia</taxon>
    </lineage>
</organism>
<reference evidence="2 3" key="1">
    <citation type="submission" date="2018-11" db="EMBL/GenBank/DDBJ databases">
        <title>Sequencing the genomes of 1000 actinobacteria strains.</title>
        <authorList>
            <person name="Klenk H.-P."/>
        </authorList>
    </citation>
    <scope>NUCLEOTIDE SEQUENCE [LARGE SCALE GENOMIC DNA]</scope>
    <source>
        <strain evidence="2 3">DSM 14418</strain>
    </source>
</reference>
<proteinExistence type="predicted"/>
<sequence length="144" mass="15030">MSTASRTDRRAPTRAYALAALLALVLAAALGALAGLFRGDDFWLVAGVFAASTLGPSAALSWFLLVARHVVVEDAHPEENVERQWLDRAASSALMDLVVAAGVALVALSVTGLETSGSTVLVAVVVLGLADLTVRYLTISRRQS</sequence>
<dbReference type="OrthoDB" id="4883526at2"/>
<protein>
    <submittedName>
        <fullName evidence="2">Uncharacterized protein</fullName>
    </submittedName>
</protein>
<keyword evidence="1" id="KW-0472">Membrane</keyword>
<feature type="transmembrane region" description="Helical" evidence="1">
    <location>
        <begin position="119"/>
        <end position="138"/>
    </location>
</feature>
<accession>A0A3N4Z5V6</accession>
<feature type="transmembrane region" description="Helical" evidence="1">
    <location>
        <begin position="15"/>
        <end position="37"/>
    </location>
</feature>
<keyword evidence="3" id="KW-1185">Reference proteome</keyword>
<comment type="caution">
    <text evidence="2">The sequence shown here is derived from an EMBL/GenBank/DDBJ whole genome shotgun (WGS) entry which is preliminary data.</text>
</comment>
<evidence type="ECO:0000313" key="2">
    <source>
        <dbReference type="EMBL" id="RPF27354.1"/>
    </source>
</evidence>
<keyword evidence="1" id="KW-0812">Transmembrane</keyword>
<feature type="transmembrane region" description="Helical" evidence="1">
    <location>
        <begin position="93"/>
        <end position="113"/>
    </location>
</feature>
<dbReference type="Proteomes" id="UP000280726">
    <property type="component" value="Unassembled WGS sequence"/>
</dbReference>
<dbReference type="EMBL" id="RKRA01000001">
    <property type="protein sequence ID" value="RPF27354.1"/>
    <property type="molecule type" value="Genomic_DNA"/>
</dbReference>
<dbReference type="AlphaFoldDB" id="A0A3N4Z5V6"/>